<organism evidence="4 5">
    <name type="scientific">Fibrella aestuarina BUZ 2</name>
    <dbReference type="NCBI Taxonomy" id="1166018"/>
    <lineage>
        <taxon>Bacteria</taxon>
        <taxon>Pseudomonadati</taxon>
        <taxon>Bacteroidota</taxon>
        <taxon>Cytophagia</taxon>
        <taxon>Cytophagales</taxon>
        <taxon>Spirosomataceae</taxon>
        <taxon>Fibrella</taxon>
    </lineage>
</organism>
<evidence type="ECO:0000256" key="2">
    <source>
        <dbReference type="PROSITE-ProRule" id="PRU01091"/>
    </source>
</evidence>
<evidence type="ECO:0000313" key="5">
    <source>
        <dbReference type="Proteomes" id="UP000011058"/>
    </source>
</evidence>
<dbReference type="Gene3D" id="1.10.10.10">
    <property type="entry name" value="Winged helix-like DNA-binding domain superfamily/Winged helix DNA-binding domain"/>
    <property type="match status" value="1"/>
</dbReference>
<keyword evidence="1 2" id="KW-0238">DNA-binding</keyword>
<dbReference type="Pfam" id="PF00486">
    <property type="entry name" value="Trans_reg_C"/>
    <property type="match status" value="1"/>
</dbReference>
<feature type="DNA-binding region" description="OmpR/PhoB-type" evidence="2">
    <location>
        <begin position="198"/>
        <end position="295"/>
    </location>
</feature>
<gene>
    <name evidence="4" type="primary">rprY</name>
    <name evidence="4" type="ORF">FAES_0099</name>
</gene>
<dbReference type="HOGENOM" id="CLU_936331_0_0_10"/>
<evidence type="ECO:0000313" key="4">
    <source>
        <dbReference type="EMBL" id="CCG98113.1"/>
    </source>
</evidence>
<name>I0K1W0_9BACT</name>
<dbReference type="CDD" id="cd00383">
    <property type="entry name" value="trans_reg_C"/>
    <property type="match status" value="1"/>
</dbReference>
<keyword evidence="5" id="KW-1185">Reference proteome</keyword>
<accession>I0K1W0</accession>
<dbReference type="OrthoDB" id="7556122at2"/>
<dbReference type="InterPro" id="IPR036388">
    <property type="entry name" value="WH-like_DNA-bd_sf"/>
</dbReference>
<reference evidence="4 5" key="1">
    <citation type="journal article" date="2012" name="J. Bacteriol.">
        <title>Genome Sequence of Fibrella aestuarina BUZ 2T, a Filamentous Marine Bacterium.</title>
        <authorList>
            <person name="Filippini M."/>
            <person name="Qi W."/>
            <person name="Blom J."/>
            <person name="Goesmann A."/>
            <person name="Smits T.H."/>
            <person name="Bagheri H.C."/>
        </authorList>
    </citation>
    <scope>NUCLEOTIDE SEQUENCE [LARGE SCALE GENOMIC DNA]</scope>
    <source>
        <strain evidence="5">BUZ 2T</strain>
    </source>
</reference>
<dbReference type="GO" id="GO:0000160">
    <property type="term" value="P:phosphorelay signal transduction system"/>
    <property type="evidence" value="ECO:0007669"/>
    <property type="project" value="InterPro"/>
</dbReference>
<evidence type="ECO:0000256" key="1">
    <source>
        <dbReference type="ARBA" id="ARBA00023125"/>
    </source>
</evidence>
<sequence length="298" mass="32618">MQVRSQSWVVLGTVISLLLALGGLFVRSVTPAAGEEPRRQADKINLALRRTAHHLLRASGDSTSRIPAVQQLNANTYRLQLNHAFNYDTLPALLQQSLQQHHIATPYDVAVLDCGTQQLQLGYSVSDLIDSNTVACSGRSMAAGCYVLQLTFAAPITSQVSYWPVLAVISLLAGLMVVTWRRPAATLVAAPAEAETATPKLHFGRSVLDINGQTLLAGETTHTLTYRETKLLRLLASHPNQVLERNQILKLVWEDEGIIVGRSVDVFISRLRKLLSTDATLRIGTIHGVGYRLEVLQS</sequence>
<evidence type="ECO:0000259" key="3">
    <source>
        <dbReference type="PROSITE" id="PS51755"/>
    </source>
</evidence>
<dbReference type="SUPFAM" id="SSF46894">
    <property type="entry name" value="C-terminal effector domain of the bipartite response regulators"/>
    <property type="match status" value="1"/>
</dbReference>
<protein>
    <submittedName>
        <fullName evidence="4">Transcriptional regulatory protein rprY</fullName>
    </submittedName>
</protein>
<dbReference type="GO" id="GO:0003677">
    <property type="term" value="F:DNA binding"/>
    <property type="evidence" value="ECO:0007669"/>
    <property type="project" value="UniProtKB-UniRule"/>
</dbReference>
<dbReference type="KEGG" id="fae:FAES_0099"/>
<dbReference type="GO" id="GO:0006355">
    <property type="term" value="P:regulation of DNA-templated transcription"/>
    <property type="evidence" value="ECO:0007669"/>
    <property type="project" value="InterPro"/>
</dbReference>
<dbReference type="EMBL" id="HE796683">
    <property type="protein sequence ID" value="CCG98113.1"/>
    <property type="molecule type" value="Genomic_DNA"/>
</dbReference>
<dbReference type="Proteomes" id="UP000011058">
    <property type="component" value="Chromosome"/>
</dbReference>
<dbReference type="InterPro" id="IPR016032">
    <property type="entry name" value="Sig_transdc_resp-reg_C-effctor"/>
</dbReference>
<feature type="domain" description="OmpR/PhoB-type" evidence="3">
    <location>
        <begin position="198"/>
        <end position="295"/>
    </location>
</feature>
<dbReference type="PATRIC" id="fig|1166018.3.peg.102"/>
<proteinExistence type="predicted"/>
<dbReference type="AlphaFoldDB" id="I0K1W0"/>
<dbReference type="STRING" id="1166018.FAES_0099"/>
<dbReference type="RefSeq" id="WP_015329213.1">
    <property type="nucleotide sequence ID" value="NC_020054.1"/>
</dbReference>
<dbReference type="InterPro" id="IPR001867">
    <property type="entry name" value="OmpR/PhoB-type_DNA-bd"/>
</dbReference>
<dbReference type="eggNOG" id="COG0745">
    <property type="taxonomic scope" value="Bacteria"/>
</dbReference>
<dbReference type="SMART" id="SM00862">
    <property type="entry name" value="Trans_reg_C"/>
    <property type="match status" value="1"/>
</dbReference>
<dbReference type="PROSITE" id="PS51755">
    <property type="entry name" value="OMPR_PHOB"/>
    <property type="match status" value="1"/>
</dbReference>